<evidence type="ECO:0000313" key="3">
    <source>
        <dbReference type="Proteomes" id="UP001265550"/>
    </source>
</evidence>
<sequence length="184" mass="20158">MVLNLPCHPPRLAPRALASFVLLAALSSPVLAIDWTLCPGLNDPIPEGAIEPRHETFFSPYTHHWSHDEEHKPVVALSVSRLLPNDRKCGISLFRNSFGQPSAYAFVGKSWPGIWPSQPRVYASVTAGIMYGYVGKYKNKVPLNVGGFSPAIVPAVGYQLSPRSSLEMQILGTAAVMFGANWRF</sequence>
<keyword evidence="1" id="KW-0732">Signal</keyword>
<feature type="chain" id="PRO_5046195847" description="Sn-glycerol-3-phosphate transporter" evidence="1">
    <location>
        <begin position="33"/>
        <end position="184"/>
    </location>
</feature>
<feature type="signal peptide" evidence="1">
    <location>
        <begin position="1"/>
        <end position="32"/>
    </location>
</feature>
<dbReference type="RefSeq" id="WP_204732379.1">
    <property type="nucleotide sequence ID" value="NZ_JAVDWE010000003.1"/>
</dbReference>
<gene>
    <name evidence="2" type="ORF">J2X09_001483</name>
</gene>
<keyword evidence="3" id="KW-1185">Reference proteome</keyword>
<evidence type="ECO:0008006" key="4">
    <source>
        <dbReference type="Google" id="ProtNLM"/>
    </source>
</evidence>
<reference evidence="2 3" key="1">
    <citation type="submission" date="2023-07" db="EMBL/GenBank/DDBJ databases">
        <title>Sorghum-associated microbial communities from plants grown in Nebraska, USA.</title>
        <authorList>
            <person name="Schachtman D."/>
        </authorList>
    </citation>
    <scope>NUCLEOTIDE SEQUENCE [LARGE SCALE GENOMIC DNA]</scope>
    <source>
        <strain evidence="2 3">BE240</strain>
    </source>
</reference>
<accession>A0ABU1V8G7</accession>
<protein>
    <recommendedName>
        <fullName evidence="4">Sn-glycerol-3-phosphate transporter</fullName>
    </recommendedName>
</protein>
<evidence type="ECO:0000313" key="2">
    <source>
        <dbReference type="EMBL" id="MDR7093751.1"/>
    </source>
</evidence>
<proteinExistence type="predicted"/>
<dbReference type="EMBL" id="JAVDWE010000003">
    <property type="protein sequence ID" value="MDR7093751.1"/>
    <property type="molecule type" value="Genomic_DNA"/>
</dbReference>
<name>A0ABU1V8G7_9BURK</name>
<comment type="caution">
    <text evidence="2">The sequence shown here is derived from an EMBL/GenBank/DDBJ whole genome shotgun (WGS) entry which is preliminary data.</text>
</comment>
<organism evidence="2 3">
    <name type="scientific">Hydrogenophaga laconesensis</name>
    <dbReference type="NCBI Taxonomy" id="1805971"/>
    <lineage>
        <taxon>Bacteria</taxon>
        <taxon>Pseudomonadati</taxon>
        <taxon>Pseudomonadota</taxon>
        <taxon>Betaproteobacteria</taxon>
        <taxon>Burkholderiales</taxon>
        <taxon>Comamonadaceae</taxon>
        <taxon>Hydrogenophaga</taxon>
    </lineage>
</organism>
<dbReference type="Proteomes" id="UP001265550">
    <property type="component" value="Unassembled WGS sequence"/>
</dbReference>
<evidence type="ECO:0000256" key="1">
    <source>
        <dbReference type="SAM" id="SignalP"/>
    </source>
</evidence>